<evidence type="ECO:0000313" key="1">
    <source>
        <dbReference type="EMBL" id="KZS90990.1"/>
    </source>
</evidence>
<organism evidence="1 2">
    <name type="scientific">Sistotremastrum niveocremeum HHB9708</name>
    <dbReference type="NCBI Taxonomy" id="1314777"/>
    <lineage>
        <taxon>Eukaryota</taxon>
        <taxon>Fungi</taxon>
        <taxon>Dikarya</taxon>
        <taxon>Basidiomycota</taxon>
        <taxon>Agaricomycotina</taxon>
        <taxon>Agaricomycetes</taxon>
        <taxon>Sistotremastrales</taxon>
        <taxon>Sistotremastraceae</taxon>
        <taxon>Sertulicium</taxon>
        <taxon>Sertulicium niveocremeum</taxon>
    </lineage>
</organism>
<gene>
    <name evidence="1" type="ORF">SISNIDRAFT_488000</name>
</gene>
<name>A0A164RY30_9AGAM</name>
<sequence>MERKMGDTPVEDRDWLESHGVLQRANRVSLGEWLNSVSDDDRGLGKNEFDVQYALKAMALRGENDDERPAEEEHRMPTKKKTLEAALLITKYVSRKGYAFARPMEAIPERFGRETSTEPR</sequence>
<dbReference type="AlphaFoldDB" id="A0A164RY30"/>
<protein>
    <submittedName>
        <fullName evidence="1">Uncharacterized protein</fullName>
    </submittedName>
</protein>
<keyword evidence="2" id="KW-1185">Reference proteome</keyword>
<dbReference type="OrthoDB" id="162969at2759"/>
<proteinExistence type="predicted"/>
<reference evidence="1 2" key="1">
    <citation type="journal article" date="2016" name="Mol. Biol. Evol.">
        <title>Comparative Genomics of Early-Diverging Mushroom-Forming Fungi Provides Insights into the Origins of Lignocellulose Decay Capabilities.</title>
        <authorList>
            <person name="Nagy L.G."/>
            <person name="Riley R."/>
            <person name="Tritt A."/>
            <person name="Adam C."/>
            <person name="Daum C."/>
            <person name="Floudas D."/>
            <person name="Sun H."/>
            <person name="Yadav J.S."/>
            <person name="Pangilinan J."/>
            <person name="Larsson K.H."/>
            <person name="Matsuura K."/>
            <person name="Barry K."/>
            <person name="Labutti K."/>
            <person name="Kuo R."/>
            <person name="Ohm R.A."/>
            <person name="Bhattacharya S.S."/>
            <person name="Shirouzu T."/>
            <person name="Yoshinaga Y."/>
            <person name="Martin F.M."/>
            <person name="Grigoriev I.V."/>
            <person name="Hibbett D.S."/>
        </authorList>
    </citation>
    <scope>NUCLEOTIDE SEQUENCE [LARGE SCALE GENOMIC DNA]</scope>
    <source>
        <strain evidence="1 2">HHB9708</strain>
    </source>
</reference>
<dbReference type="Proteomes" id="UP000076722">
    <property type="component" value="Unassembled WGS sequence"/>
</dbReference>
<evidence type="ECO:0000313" key="2">
    <source>
        <dbReference type="Proteomes" id="UP000076722"/>
    </source>
</evidence>
<accession>A0A164RY30</accession>
<dbReference type="EMBL" id="KV419418">
    <property type="protein sequence ID" value="KZS90990.1"/>
    <property type="molecule type" value="Genomic_DNA"/>
</dbReference>